<dbReference type="EMBL" id="PKMF04000655">
    <property type="protein sequence ID" value="KAK7822736.1"/>
    <property type="molecule type" value="Genomic_DNA"/>
</dbReference>
<dbReference type="AlphaFoldDB" id="A0AAW0J821"/>
<keyword evidence="5" id="KW-1185">Reference proteome</keyword>
<feature type="region of interest" description="Disordered" evidence="3">
    <location>
        <begin position="1"/>
        <end position="66"/>
    </location>
</feature>
<dbReference type="GO" id="GO:0005516">
    <property type="term" value="F:calmodulin binding"/>
    <property type="evidence" value="ECO:0007669"/>
    <property type="project" value="UniProtKB-KW"/>
</dbReference>
<comment type="similarity">
    <text evidence="2">Belongs to the IQD family.</text>
</comment>
<reference evidence="4 5" key="1">
    <citation type="journal article" date="2018" name="Sci. Data">
        <title>The draft genome sequence of cork oak.</title>
        <authorList>
            <person name="Ramos A.M."/>
            <person name="Usie A."/>
            <person name="Barbosa P."/>
            <person name="Barros P.M."/>
            <person name="Capote T."/>
            <person name="Chaves I."/>
            <person name="Simoes F."/>
            <person name="Abreu I."/>
            <person name="Carrasquinho I."/>
            <person name="Faro C."/>
            <person name="Guimaraes J.B."/>
            <person name="Mendonca D."/>
            <person name="Nobrega F."/>
            <person name="Rodrigues L."/>
            <person name="Saibo N.J.M."/>
            <person name="Varela M.C."/>
            <person name="Egas C."/>
            <person name="Matos J."/>
            <person name="Miguel C.M."/>
            <person name="Oliveira M.M."/>
            <person name="Ricardo C.P."/>
            <person name="Goncalves S."/>
        </authorList>
    </citation>
    <scope>NUCLEOTIDE SEQUENCE [LARGE SCALE GENOMIC DNA]</scope>
    <source>
        <strain evidence="5">cv. HL8</strain>
    </source>
</reference>
<gene>
    <name evidence="4" type="ORF">CFP56_036208</name>
</gene>
<feature type="compositionally biased region" description="Basic residues" evidence="3">
    <location>
        <begin position="23"/>
        <end position="35"/>
    </location>
</feature>
<evidence type="ECO:0000313" key="4">
    <source>
        <dbReference type="EMBL" id="KAK7822736.1"/>
    </source>
</evidence>
<comment type="caution">
    <text evidence="4">The sequence shown here is derived from an EMBL/GenBank/DDBJ whole genome shotgun (WGS) entry which is preliminary data.</text>
</comment>
<dbReference type="PANTHER" id="PTHR32295">
    <property type="entry name" value="IQ-DOMAIN 5-RELATED"/>
    <property type="match status" value="1"/>
</dbReference>
<sequence>MGKASKWFRGLLGLNKKTDSHSRTPKPPKEKRRWSFVKSYREKDLHHHHHQTKHNNDQTTTKAEATSYEKVSASEHEEDANKHAIAVAAATAAAAEAAVAAAHAAAAVVRLTSSGRCATNSAVAYVSGGVREEWAALKIQAAFRGSLNLRLITLDFSLRFSLVTSSCNCKDLSFHKRKPMIPATSFRLYFILPHQIRLRKSQLSRESSFGSESESEANVFVISKSLIMILTPWEWGG</sequence>
<evidence type="ECO:0000256" key="1">
    <source>
        <dbReference type="ARBA" id="ARBA00022860"/>
    </source>
</evidence>
<organism evidence="4 5">
    <name type="scientific">Quercus suber</name>
    <name type="common">Cork oak</name>
    <dbReference type="NCBI Taxonomy" id="58331"/>
    <lineage>
        <taxon>Eukaryota</taxon>
        <taxon>Viridiplantae</taxon>
        <taxon>Streptophyta</taxon>
        <taxon>Embryophyta</taxon>
        <taxon>Tracheophyta</taxon>
        <taxon>Spermatophyta</taxon>
        <taxon>Magnoliopsida</taxon>
        <taxon>eudicotyledons</taxon>
        <taxon>Gunneridae</taxon>
        <taxon>Pentapetalae</taxon>
        <taxon>rosids</taxon>
        <taxon>fabids</taxon>
        <taxon>Fagales</taxon>
        <taxon>Fagaceae</taxon>
        <taxon>Quercus</taxon>
    </lineage>
</organism>
<evidence type="ECO:0000256" key="3">
    <source>
        <dbReference type="SAM" id="MobiDB-lite"/>
    </source>
</evidence>
<evidence type="ECO:0000313" key="5">
    <source>
        <dbReference type="Proteomes" id="UP000237347"/>
    </source>
</evidence>
<proteinExistence type="inferred from homology"/>
<dbReference type="PANTHER" id="PTHR32295:SF11">
    <property type="entry name" value="PROTEIN IQ-DOMAIN 22"/>
    <property type="match status" value="1"/>
</dbReference>
<evidence type="ECO:0000256" key="2">
    <source>
        <dbReference type="ARBA" id="ARBA00024341"/>
    </source>
</evidence>
<keyword evidence="1" id="KW-0112">Calmodulin-binding</keyword>
<accession>A0AAW0J821</accession>
<protein>
    <submittedName>
        <fullName evidence="4">Uncharacterized protein</fullName>
    </submittedName>
</protein>
<dbReference type="Proteomes" id="UP000237347">
    <property type="component" value="Unassembled WGS sequence"/>
</dbReference>
<name>A0AAW0J821_QUESU</name>